<feature type="transmembrane region" description="Helical" evidence="1">
    <location>
        <begin position="12"/>
        <end position="31"/>
    </location>
</feature>
<proteinExistence type="predicted"/>
<evidence type="ECO:0000313" key="2">
    <source>
        <dbReference type="EMBL" id="MCP1337396.1"/>
    </source>
</evidence>
<protein>
    <submittedName>
        <fullName evidence="2">Integrase</fullName>
    </submittedName>
</protein>
<organism evidence="2 3">
    <name type="scientific">Futiania mangrovi</name>
    <dbReference type="NCBI Taxonomy" id="2959716"/>
    <lineage>
        <taxon>Bacteria</taxon>
        <taxon>Pseudomonadati</taxon>
        <taxon>Pseudomonadota</taxon>
        <taxon>Alphaproteobacteria</taxon>
        <taxon>Futianiales</taxon>
        <taxon>Futianiaceae</taxon>
        <taxon>Futiania</taxon>
    </lineage>
</organism>
<keyword evidence="1" id="KW-1133">Transmembrane helix</keyword>
<keyword evidence="3" id="KW-1185">Reference proteome</keyword>
<evidence type="ECO:0000256" key="1">
    <source>
        <dbReference type="SAM" id="Phobius"/>
    </source>
</evidence>
<keyword evidence="1" id="KW-0472">Membrane</keyword>
<keyword evidence="1" id="KW-0812">Transmembrane</keyword>
<sequence>MKVDLPSLLVQGAKLLALCLVVGLVLAFLGLDDPWEVWGRIMRAVTDIFENFGDWARWAWGYILLGAGIVIPVVLIRLALRMTRRGP</sequence>
<comment type="caution">
    <text evidence="2">The sequence shown here is derived from an EMBL/GenBank/DDBJ whole genome shotgun (WGS) entry which is preliminary data.</text>
</comment>
<gene>
    <name evidence="2" type="ORF">NJQ99_13320</name>
</gene>
<dbReference type="RefSeq" id="WP_269333363.1">
    <property type="nucleotide sequence ID" value="NZ_JAMZFT010000003.1"/>
</dbReference>
<dbReference type="EMBL" id="JAMZFT010000003">
    <property type="protein sequence ID" value="MCP1337396.1"/>
    <property type="molecule type" value="Genomic_DNA"/>
</dbReference>
<dbReference type="AlphaFoldDB" id="A0A9J6PB93"/>
<feature type="transmembrane region" description="Helical" evidence="1">
    <location>
        <begin position="59"/>
        <end position="80"/>
    </location>
</feature>
<evidence type="ECO:0000313" key="3">
    <source>
        <dbReference type="Proteomes" id="UP001055804"/>
    </source>
</evidence>
<dbReference type="Proteomes" id="UP001055804">
    <property type="component" value="Unassembled WGS sequence"/>
</dbReference>
<accession>A0A9J6PB93</accession>
<name>A0A9J6PB93_9PROT</name>
<reference evidence="2" key="1">
    <citation type="submission" date="2022-06" db="EMBL/GenBank/DDBJ databases">
        <title>Isolation and Genomics of Futiania mangrovii gen. nov., sp. nov., a Rare and Metabolically-versatile member in the Class Alphaproteobacteria.</title>
        <authorList>
            <person name="Liu L."/>
            <person name="Huang W.-C."/>
            <person name="Pan J."/>
            <person name="Li J."/>
            <person name="Huang Y."/>
            <person name="Du H."/>
            <person name="Liu Y."/>
            <person name="Li M."/>
        </authorList>
    </citation>
    <scope>NUCLEOTIDE SEQUENCE</scope>
    <source>
        <strain evidence="2">FT118</strain>
    </source>
</reference>